<sequence length="125" mass="12492">MPFCGGVIVGQPVVRGCRPGGLRLKDFMPARRRLAAAARAAQKGRASLVPASQATAARPGPCGHAKANPGQAVVPQSAVPSLADSLPPAPADPAPWPRHAAGGGLAAPRHGLPETDLVESGMTGS</sequence>
<evidence type="ECO:0000256" key="1">
    <source>
        <dbReference type="SAM" id="MobiDB-lite"/>
    </source>
</evidence>
<accession>A0A1M0UIR5</accession>
<proteinExistence type="predicted"/>
<feature type="compositionally biased region" description="Pro residues" evidence="1">
    <location>
        <begin position="87"/>
        <end position="96"/>
    </location>
</feature>
<feature type="non-terminal residue" evidence="2">
    <location>
        <position position="125"/>
    </location>
</feature>
<dbReference type="Proteomes" id="UP000475070">
    <property type="component" value="Unassembled WGS sequence"/>
</dbReference>
<reference evidence="2 3" key="1">
    <citation type="journal article" date="2019" name="Nat. Med.">
        <title>A library of human gut bacterial isolates paired with longitudinal multiomics data enables mechanistic microbiome research.</title>
        <authorList>
            <person name="Poyet M."/>
            <person name="Groussin M."/>
            <person name="Gibbons S.M."/>
            <person name="Avila-Pacheco J."/>
            <person name="Jiang X."/>
            <person name="Kearney S.M."/>
            <person name="Perrotta A.R."/>
            <person name="Berdy B."/>
            <person name="Zhao S."/>
            <person name="Lieberman T.D."/>
            <person name="Swanson P.K."/>
            <person name="Smith M."/>
            <person name="Roesemann S."/>
            <person name="Alexander J.E."/>
            <person name="Rich S.A."/>
            <person name="Livny J."/>
            <person name="Vlamakis H."/>
            <person name="Clish C."/>
            <person name="Bullock K."/>
            <person name="Deik A."/>
            <person name="Scott J."/>
            <person name="Pierce K.A."/>
            <person name="Xavier R.J."/>
            <person name="Alm E.J."/>
        </authorList>
    </citation>
    <scope>NUCLEOTIDE SEQUENCE [LARGE SCALE GENOMIC DNA]</scope>
    <source>
        <strain evidence="2 3">BIOML-A112</strain>
    </source>
</reference>
<comment type="caution">
    <text evidence="2">The sequence shown here is derived from an EMBL/GenBank/DDBJ whole genome shotgun (WGS) entry which is preliminary data.</text>
</comment>
<evidence type="ECO:0000313" key="3">
    <source>
        <dbReference type="Proteomes" id="UP000475070"/>
    </source>
</evidence>
<evidence type="ECO:0000313" key="2">
    <source>
        <dbReference type="EMBL" id="NAG22404.1"/>
    </source>
</evidence>
<dbReference type="AlphaFoldDB" id="A0A1M0UIR5"/>
<gene>
    <name evidence="2" type="ORF">GUC01_26060</name>
</gene>
<protein>
    <submittedName>
        <fullName evidence="2">Uncharacterized protein</fullName>
    </submittedName>
</protein>
<name>A0A1M0UIR5_ECOLX</name>
<dbReference type="EMBL" id="WXKQ01000100">
    <property type="protein sequence ID" value="NAG22404.1"/>
    <property type="molecule type" value="Genomic_DNA"/>
</dbReference>
<feature type="region of interest" description="Disordered" evidence="1">
    <location>
        <begin position="45"/>
        <end position="125"/>
    </location>
</feature>
<organism evidence="2 3">
    <name type="scientific">Escherichia coli</name>
    <dbReference type="NCBI Taxonomy" id="562"/>
    <lineage>
        <taxon>Bacteria</taxon>
        <taxon>Pseudomonadati</taxon>
        <taxon>Pseudomonadota</taxon>
        <taxon>Gammaproteobacteria</taxon>
        <taxon>Enterobacterales</taxon>
        <taxon>Enterobacteriaceae</taxon>
        <taxon>Escherichia</taxon>
    </lineage>
</organism>